<dbReference type="GO" id="GO:0015408">
    <property type="term" value="F:ABC-type ferric iron transporter activity"/>
    <property type="evidence" value="ECO:0007669"/>
    <property type="project" value="InterPro"/>
</dbReference>
<keyword evidence="7" id="KW-0406">Ion transport</keyword>
<dbReference type="FunFam" id="3.40.50.300:FF:000425">
    <property type="entry name" value="Probable ABC transporter, ATP-binding subunit"/>
    <property type="match status" value="1"/>
</dbReference>
<dbReference type="GO" id="GO:0016887">
    <property type="term" value="F:ATP hydrolysis activity"/>
    <property type="evidence" value="ECO:0007669"/>
    <property type="project" value="InterPro"/>
</dbReference>
<dbReference type="InterPro" id="IPR027417">
    <property type="entry name" value="P-loop_NTPase"/>
</dbReference>
<evidence type="ECO:0000256" key="7">
    <source>
        <dbReference type="ARBA" id="ARBA00023065"/>
    </source>
</evidence>
<dbReference type="RefSeq" id="WP_133960331.1">
    <property type="nucleotide sequence ID" value="NZ_SODA01000024.1"/>
</dbReference>
<accession>A0A4R7Z0F1</accession>
<dbReference type="InterPro" id="IPR015853">
    <property type="entry name" value="ABC_transpr_FbpC"/>
</dbReference>
<dbReference type="SUPFAM" id="SSF52540">
    <property type="entry name" value="P-loop containing nucleoside triphosphate hydrolases"/>
    <property type="match status" value="1"/>
</dbReference>
<evidence type="ECO:0000256" key="9">
    <source>
        <dbReference type="ARBA" id="ARBA00066388"/>
    </source>
</evidence>
<evidence type="ECO:0000256" key="5">
    <source>
        <dbReference type="ARBA" id="ARBA00022840"/>
    </source>
</evidence>
<dbReference type="PANTHER" id="PTHR42781">
    <property type="entry name" value="SPERMIDINE/PUTRESCINE IMPORT ATP-BINDING PROTEIN POTA"/>
    <property type="match status" value="1"/>
</dbReference>
<keyword evidence="2" id="KW-1003">Cell membrane</keyword>
<keyword evidence="4" id="KW-0547">Nucleotide-binding</keyword>
<evidence type="ECO:0000313" key="12">
    <source>
        <dbReference type="Proteomes" id="UP000294697"/>
    </source>
</evidence>
<keyword evidence="1" id="KW-0813">Transport</keyword>
<comment type="caution">
    <text evidence="11">The sequence shown here is derived from an EMBL/GenBank/DDBJ whole genome shotgun (WGS) entry which is preliminary data.</text>
</comment>
<evidence type="ECO:0000313" key="11">
    <source>
        <dbReference type="EMBL" id="TDW00946.1"/>
    </source>
</evidence>
<dbReference type="EC" id="7.6.2.9" evidence="9"/>
<gene>
    <name evidence="11" type="ORF">C8C77_12461</name>
</gene>
<reference evidence="11 12" key="1">
    <citation type="submission" date="2019-03" db="EMBL/GenBank/DDBJ databases">
        <title>Subsurface microbial communities from deep shales in Ohio and West Virginia, USA.</title>
        <authorList>
            <person name="Wrighton K."/>
        </authorList>
    </citation>
    <scope>NUCLEOTIDE SEQUENCE [LARGE SCALE GENOMIC DNA]</scope>
    <source>
        <strain evidence="11 12">MSL9.2</strain>
    </source>
</reference>
<name>A0A4R7Z0F1_9FIRM</name>
<dbReference type="GO" id="GO:0005524">
    <property type="term" value="F:ATP binding"/>
    <property type="evidence" value="ECO:0007669"/>
    <property type="project" value="UniProtKB-KW"/>
</dbReference>
<dbReference type="EMBL" id="SODA01000024">
    <property type="protein sequence ID" value="TDW00946.1"/>
    <property type="molecule type" value="Genomic_DNA"/>
</dbReference>
<dbReference type="InterPro" id="IPR050093">
    <property type="entry name" value="ABC_SmlMolc_Importer"/>
</dbReference>
<dbReference type="PROSITE" id="PS50893">
    <property type="entry name" value="ABC_TRANSPORTER_2"/>
    <property type="match status" value="1"/>
</dbReference>
<dbReference type="Gene3D" id="3.40.50.300">
    <property type="entry name" value="P-loop containing nucleotide triphosphate hydrolases"/>
    <property type="match status" value="1"/>
</dbReference>
<evidence type="ECO:0000256" key="4">
    <source>
        <dbReference type="ARBA" id="ARBA00022741"/>
    </source>
</evidence>
<dbReference type="CDD" id="cd03259">
    <property type="entry name" value="ABC_Carb_Solutes_like"/>
    <property type="match status" value="1"/>
</dbReference>
<dbReference type="Pfam" id="PF00005">
    <property type="entry name" value="ABC_tran"/>
    <property type="match status" value="1"/>
</dbReference>
<evidence type="ECO:0000256" key="1">
    <source>
        <dbReference type="ARBA" id="ARBA00022448"/>
    </source>
</evidence>
<keyword evidence="5 11" id="KW-0067">ATP-binding</keyword>
<protein>
    <recommendedName>
        <fullName evidence="9">ABC-type quaternary amine transporter</fullName>
        <ecNumber evidence="9">7.6.2.9</ecNumber>
    </recommendedName>
</protein>
<dbReference type="GO" id="GO:0015418">
    <property type="term" value="F:ABC-type quaternary ammonium compound transporting activity"/>
    <property type="evidence" value="ECO:0007669"/>
    <property type="project" value="UniProtKB-EC"/>
</dbReference>
<organism evidence="11 12">
    <name type="scientific">Halanaerobium saccharolyticum</name>
    <dbReference type="NCBI Taxonomy" id="43595"/>
    <lineage>
        <taxon>Bacteria</taxon>
        <taxon>Bacillati</taxon>
        <taxon>Bacillota</taxon>
        <taxon>Clostridia</taxon>
        <taxon>Halanaerobiales</taxon>
        <taxon>Halanaerobiaceae</taxon>
        <taxon>Halanaerobium</taxon>
    </lineage>
</organism>
<proteinExistence type="predicted"/>
<keyword evidence="3" id="KW-0410">Iron transport</keyword>
<dbReference type="Proteomes" id="UP000294697">
    <property type="component" value="Unassembled WGS sequence"/>
</dbReference>
<dbReference type="InterPro" id="IPR003593">
    <property type="entry name" value="AAA+_ATPase"/>
</dbReference>
<dbReference type="SMART" id="SM00382">
    <property type="entry name" value="AAA"/>
    <property type="match status" value="1"/>
</dbReference>
<dbReference type="PANTHER" id="PTHR42781:SF4">
    <property type="entry name" value="SPERMIDINE_PUTRESCINE IMPORT ATP-BINDING PROTEIN POTA"/>
    <property type="match status" value="1"/>
</dbReference>
<evidence type="ECO:0000256" key="6">
    <source>
        <dbReference type="ARBA" id="ARBA00023004"/>
    </source>
</evidence>
<keyword evidence="6" id="KW-0408">Iron</keyword>
<evidence type="ECO:0000256" key="2">
    <source>
        <dbReference type="ARBA" id="ARBA00022475"/>
    </source>
</evidence>
<sequence>MMQLKINDLTFAYNKKEGNIVENFDLEVEKGEVVALVGASGSGKSTVLRLTAGLEIPDAGEIIISGQTAAAANKFKAAEKREVGMVFQDYALFPHLNVEKNIAFGIDHLDKDKREARVRELLKLVNLEGFEKRYPHQLSGGQQQRIALARTLAPGPEILLLDEPFSNLDAELKDKIRNELNEIIKEIGVTTILVSHDREDAEFMQARDILMN</sequence>
<dbReference type="InterPro" id="IPR003439">
    <property type="entry name" value="ABC_transporter-like_ATP-bd"/>
</dbReference>
<evidence type="ECO:0000256" key="3">
    <source>
        <dbReference type="ARBA" id="ARBA00022496"/>
    </source>
</evidence>
<evidence type="ECO:0000259" key="10">
    <source>
        <dbReference type="PROSITE" id="PS50893"/>
    </source>
</evidence>
<dbReference type="PROSITE" id="PS00211">
    <property type="entry name" value="ABC_TRANSPORTER_1"/>
    <property type="match status" value="1"/>
</dbReference>
<dbReference type="InterPro" id="IPR017871">
    <property type="entry name" value="ABC_transporter-like_CS"/>
</dbReference>
<keyword evidence="8" id="KW-0472">Membrane</keyword>
<evidence type="ECO:0000256" key="8">
    <source>
        <dbReference type="ARBA" id="ARBA00023136"/>
    </source>
</evidence>
<dbReference type="GO" id="GO:0016020">
    <property type="term" value="C:membrane"/>
    <property type="evidence" value="ECO:0007669"/>
    <property type="project" value="InterPro"/>
</dbReference>
<dbReference type="AlphaFoldDB" id="A0A4R7Z0F1"/>
<feature type="domain" description="ABC transporter" evidence="10">
    <location>
        <begin position="4"/>
        <end position="212"/>
    </location>
</feature>
<dbReference type="OrthoDB" id="9802264at2"/>